<evidence type="ECO:0000313" key="9">
    <source>
        <dbReference type="EMBL" id="EON74093.1"/>
    </source>
</evidence>
<reference evidence="9 10" key="1">
    <citation type="submission" date="2013-04" db="EMBL/GenBank/DDBJ databases">
        <title>Draft genome of the heavy metal tolerant bacterium Lysinibacillus sphaericus strain OT4b.31.</title>
        <authorList>
            <person name="Pena-Montenegro T.D."/>
            <person name="Dussan J."/>
        </authorList>
    </citation>
    <scope>NUCLEOTIDE SEQUENCE [LARGE SCALE GENOMIC DNA]</scope>
    <source>
        <strain evidence="9 10">OT4b.31</strain>
    </source>
</reference>
<dbReference type="PANTHER" id="PTHR32322">
    <property type="entry name" value="INNER MEMBRANE TRANSPORTER"/>
    <property type="match status" value="1"/>
</dbReference>
<organism evidence="9 10">
    <name type="scientific">Lysinibacillus sphaericus OT4b.31</name>
    <dbReference type="NCBI Taxonomy" id="1285586"/>
    <lineage>
        <taxon>Bacteria</taxon>
        <taxon>Bacillati</taxon>
        <taxon>Bacillota</taxon>
        <taxon>Bacilli</taxon>
        <taxon>Bacillales</taxon>
        <taxon>Bacillaceae</taxon>
        <taxon>Lysinibacillus</taxon>
    </lineage>
</organism>
<keyword evidence="4 7" id="KW-0812">Transmembrane</keyword>
<dbReference type="PANTHER" id="PTHR32322:SF18">
    <property type="entry name" value="S-ADENOSYLMETHIONINE_S-ADENOSYLHOMOCYSTEINE TRANSPORTER"/>
    <property type="match status" value="1"/>
</dbReference>
<accession>R7ZJ50</accession>
<keyword evidence="6 7" id="KW-0472">Membrane</keyword>
<gene>
    <name evidence="9" type="ORF">H131_02910</name>
</gene>
<feature type="domain" description="EamA" evidence="8">
    <location>
        <begin position="6"/>
        <end position="139"/>
    </location>
</feature>
<dbReference type="AlphaFoldDB" id="R7ZJ50"/>
<feature type="transmembrane region" description="Helical" evidence="7">
    <location>
        <begin position="254"/>
        <end position="271"/>
    </location>
</feature>
<dbReference type="SUPFAM" id="SSF103481">
    <property type="entry name" value="Multidrug resistance efflux transporter EmrE"/>
    <property type="match status" value="2"/>
</dbReference>
<dbReference type="InterPro" id="IPR000620">
    <property type="entry name" value="EamA_dom"/>
</dbReference>
<feature type="domain" description="EamA" evidence="8">
    <location>
        <begin position="152"/>
        <end position="293"/>
    </location>
</feature>
<dbReference type="eggNOG" id="COG0697">
    <property type="taxonomic scope" value="Bacteria"/>
</dbReference>
<evidence type="ECO:0000256" key="7">
    <source>
        <dbReference type="SAM" id="Phobius"/>
    </source>
</evidence>
<protein>
    <recommendedName>
        <fullName evidence="8">EamA domain-containing protein</fullName>
    </recommendedName>
</protein>
<evidence type="ECO:0000259" key="8">
    <source>
        <dbReference type="Pfam" id="PF00892"/>
    </source>
</evidence>
<evidence type="ECO:0000256" key="1">
    <source>
        <dbReference type="ARBA" id="ARBA00004651"/>
    </source>
</evidence>
<evidence type="ECO:0000256" key="3">
    <source>
        <dbReference type="ARBA" id="ARBA00022475"/>
    </source>
</evidence>
<dbReference type="Pfam" id="PF00892">
    <property type="entry name" value="EamA"/>
    <property type="match status" value="2"/>
</dbReference>
<keyword evidence="5 7" id="KW-1133">Transmembrane helix</keyword>
<feature type="transmembrane region" description="Helical" evidence="7">
    <location>
        <begin position="37"/>
        <end position="55"/>
    </location>
</feature>
<dbReference type="InterPro" id="IPR050638">
    <property type="entry name" value="AA-Vitamin_Transporters"/>
</dbReference>
<feature type="transmembrane region" description="Helical" evidence="7">
    <location>
        <begin position="7"/>
        <end position="25"/>
    </location>
</feature>
<feature type="transmembrane region" description="Helical" evidence="7">
    <location>
        <begin position="67"/>
        <end position="91"/>
    </location>
</feature>
<feature type="transmembrane region" description="Helical" evidence="7">
    <location>
        <begin position="97"/>
        <end position="116"/>
    </location>
</feature>
<feature type="transmembrane region" description="Helical" evidence="7">
    <location>
        <begin position="128"/>
        <end position="148"/>
    </location>
</feature>
<dbReference type="PATRIC" id="fig|1285586.5.peg.581"/>
<dbReference type="RefSeq" id="WP_010857547.1">
    <property type="nucleotide sequence ID" value="NZ_KB933398.1"/>
</dbReference>
<feature type="transmembrane region" description="Helical" evidence="7">
    <location>
        <begin position="154"/>
        <end position="171"/>
    </location>
</feature>
<feature type="transmembrane region" description="Helical" evidence="7">
    <location>
        <begin position="178"/>
        <end position="201"/>
    </location>
</feature>
<evidence type="ECO:0000256" key="2">
    <source>
        <dbReference type="ARBA" id="ARBA00007362"/>
    </source>
</evidence>
<dbReference type="GO" id="GO:0005886">
    <property type="term" value="C:plasma membrane"/>
    <property type="evidence" value="ECO:0007669"/>
    <property type="project" value="UniProtKB-SubCell"/>
</dbReference>
<evidence type="ECO:0000256" key="4">
    <source>
        <dbReference type="ARBA" id="ARBA00022692"/>
    </source>
</evidence>
<evidence type="ECO:0000256" key="5">
    <source>
        <dbReference type="ARBA" id="ARBA00022989"/>
    </source>
</evidence>
<dbReference type="HOGENOM" id="CLU_033863_4_0_9"/>
<sequence length="303" mass="33367">MTTITKAYFAATLYALIVGFSFMFTKLSLNVATPIDTLAHRFTIAFIIASTLIGLKQVRLNLSKMIVWRILPLALIYPILFFIFQTFGLVYTSSSEAGIIQATVPIFTLLLASLFLKEYTTPLQKVSVLLSVSGVIYIFMMNGAAINAQNLKGIILILLSALTGACNTVLARKLVKQYSFFTVTYVMTFFGFIFFNVTAVSNHAMTRTMPEFIAPFSNPTFIVAIISLGAFSSLATSFFSNYALSHIEAAKMSVFNNLATLISIIAGVFFLNETIELYHIIGTFIILVGVTGTIYCKKIKEAV</sequence>
<comment type="similarity">
    <text evidence="2">Belongs to the EamA transporter family.</text>
</comment>
<evidence type="ECO:0000313" key="10">
    <source>
        <dbReference type="Proteomes" id="UP000013911"/>
    </source>
</evidence>
<dbReference type="EMBL" id="AQPX01000006">
    <property type="protein sequence ID" value="EON74093.1"/>
    <property type="molecule type" value="Genomic_DNA"/>
</dbReference>
<comment type="subcellular location">
    <subcellularLocation>
        <location evidence="1">Cell membrane</location>
        <topology evidence="1">Multi-pass membrane protein</topology>
    </subcellularLocation>
</comment>
<dbReference type="OrthoDB" id="1682095at2"/>
<proteinExistence type="inferred from homology"/>
<feature type="transmembrane region" description="Helical" evidence="7">
    <location>
        <begin position="221"/>
        <end position="242"/>
    </location>
</feature>
<feature type="transmembrane region" description="Helical" evidence="7">
    <location>
        <begin position="277"/>
        <end position="296"/>
    </location>
</feature>
<name>R7ZJ50_LYSSH</name>
<comment type="caution">
    <text evidence="9">The sequence shown here is derived from an EMBL/GenBank/DDBJ whole genome shotgun (WGS) entry which is preliminary data.</text>
</comment>
<dbReference type="InterPro" id="IPR037185">
    <property type="entry name" value="EmrE-like"/>
</dbReference>
<evidence type="ECO:0000256" key="6">
    <source>
        <dbReference type="ARBA" id="ARBA00023136"/>
    </source>
</evidence>
<keyword evidence="3" id="KW-1003">Cell membrane</keyword>
<dbReference type="Proteomes" id="UP000013911">
    <property type="component" value="Unassembled WGS sequence"/>
</dbReference>